<name>A0A943URK8_9ACTN</name>
<dbReference type="GO" id="GO:0098552">
    <property type="term" value="C:side of membrane"/>
    <property type="evidence" value="ECO:0007669"/>
    <property type="project" value="UniProtKB-ARBA"/>
</dbReference>
<dbReference type="PRINTS" id="PR00721">
    <property type="entry name" value="STOMATIN"/>
</dbReference>
<evidence type="ECO:0000313" key="5">
    <source>
        <dbReference type="Proteomes" id="UP000727506"/>
    </source>
</evidence>
<feature type="transmembrane region" description="Helical" evidence="2">
    <location>
        <begin position="16"/>
        <end position="41"/>
    </location>
</feature>
<comment type="caution">
    <text evidence="4">The sequence shown here is derived from an EMBL/GenBank/DDBJ whole genome shotgun (WGS) entry which is preliminary data.</text>
</comment>
<dbReference type="PANTHER" id="PTHR10264">
    <property type="entry name" value="BAND 7 PROTEIN-RELATED"/>
    <property type="match status" value="1"/>
</dbReference>
<dbReference type="Pfam" id="PF01145">
    <property type="entry name" value="Band_7"/>
    <property type="match status" value="1"/>
</dbReference>
<sequence>MKANASAPNPRKSSRFGVYLFSAVMFALSFAAAAFLLAAAFGLSVPALAAAILFGMAAAYSVRIAPHWERVVILRMGRFERLAGPGVYFLIPVVEYAAVHVDQRIITTPFVAEEALTADLVPLDIDAVLFWMVWNPKDACVEVEDYSSAIWWAAQTALRDAVGRINLAEVATRREQIDEEVKDILDSKTRAWGITVVSVEIRDISIPDDLQDALSKEAQAERERNARLLLAEVEKDISEMFVDAADVYDRNDRAMQLRTMNLIYESVKEKGGLVIAPSAFSEGFNNIESLFKK</sequence>
<dbReference type="EMBL" id="JAGZSV010000001">
    <property type="protein sequence ID" value="MBS6939899.1"/>
    <property type="molecule type" value="Genomic_DNA"/>
</dbReference>
<keyword evidence="2" id="KW-0472">Membrane</keyword>
<dbReference type="InterPro" id="IPR043202">
    <property type="entry name" value="Band-7_stomatin-like"/>
</dbReference>
<dbReference type="Proteomes" id="UP000727506">
    <property type="component" value="Unassembled WGS sequence"/>
</dbReference>
<dbReference type="CDD" id="cd13775">
    <property type="entry name" value="SPFH_eoslipins_u3"/>
    <property type="match status" value="1"/>
</dbReference>
<evidence type="ECO:0000259" key="3">
    <source>
        <dbReference type="SMART" id="SM00244"/>
    </source>
</evidence>
<dbReference type="FunFam" id="3.30.479.30:FF:000004">
    <property type="entry name" value="Putative membrane protease family, stomatin"/>
    <property type="match status" value="1"/>
</dbReference>
<evidence type="ECO:0000256" key="1">
    <source>
        <dbReference type="ARBA" id="ARBA00008164"/>
    </source>
</evidence>
<dbReference type="Gene3D" id="3.30.479.30">
    <property type="entry name" value="Band 7 domain"/>
    <property type="match status" value="1"/>
</dbReference>
<dbReference type="SMART" id="SM00244">
    <property type="entry name" value="PHB"/>
    <property type="match status" value="1"/>
</dbReference>
<dbReference type="GO" id="GO:0005886">
    <property type="term" value="C:plasma membrane"/>
    <property type="evidence" value="ECO:0007669"/>
    <property type="project" value="InterPro"/>
</dbReference>
<dbReference type="InterPro" id="IPR001972">
    <property type="entry name" value="Stomatin_HflK_fam"/>
</dbReference>
<comment type="similarity">
    <text evidence="1">Belongs to the band 7/mec-2 family.</text>
</comment>
<dbReference type="InterPro" id="IPR001107">
    <property type="entry name" value="Band_7"/>
</dbReference>
<dbReference type="PANTHER" id="PTHR10264:SF19">
    <property type="entry name" value="AT06885P-RELATED"/>
    <property type="match status" value="1"/>
</dbReference>
<accession>A0A943URK8</accession>
<reference evidence="4" key="1">
    <citation type="submission" date="2021-02" db="EMBL/GenBank/DDBJ databases">
        <title>Infant gut strain persistence is associated with maternal origin, phylogeny, and functional potential including surface adhesion and iron acquisition.</title>
        <authorList>
            <person name="Lou Y.C."/>
        </authorList>
    </citation>
    <scope>NUCLEOTIDE SEQUENCE</scope>
    <source>
        <strain evidence="4">L2_039_000G1_dasL2_039_000G1_concoct_11</strain>
    </source>
</reference>
<feature type="domain" description="Band 7" evidence="3">
    <location>
        <begin position="60"/>
        <end position="218"/>
    </location>
</feature>
<proteinExistence type="inferred from homology"/>
<evidence type="ECO:0000313" key="4">
    <source>
        <dbReference type="EMBL" id="MBS6939899.1"/>
    </source>
</evidence>
<dbReference type="SUPFAM" id="SSF117892">
    <property type="entry name" value="Band 7/SPFH domain"/>
    <property type="match status" value="1"/>
</dbReference>
<protein>
    <submittedName>
        <fullName evidence="4">Slipin family protein</fullName>
    </submittedName>
</protein>
<organism evidence="4 5">
    <name type="scientific">Slackia piriformis</name>
    <dbReference type="NCBI Taxonomy" id="626934"/>
    <lineage>
        <taxon>Bacteria</taxon>
        <taxon>Bacillati</taxon>
        <taxon>Actinomycetota</taxon>
        <taxon>Coriobacteriia</taxon>
        <taxon>Eggerthellales</taxon>
        <taxon>Eggerthellaceae</taxon>
        <taxon>Slackia</taxon>
    </lineage>
</organism>
<dbReference type="InterPro" id="IPR036013">
    <property type="entry name" value="Band_7/SPFH_dom_sf"/>
</dbReference>
<gene>
    <name evidence="4" type="ORF">KH142_00130</name>
</gene>
<evidence type="ECO:0000256" key="2">
    <source>
        <dbReference type="SAM" id="Phobius"/>
    </source>
</evidence>
<keyword evidence="2" id="KW-0812">Transmembrane</keyword>
<feature type="transmembrane region" description="Helical" evidence="2">
    <location>
        <begin position="47"/>
        <end position="66"/>
    </location>
</feature>
<dbReference type="Gene3D" id="6.10.250.2090">
    <property type="match status" value="1"/>
</dbReference>
<dbReference type="AlphaFoldDB" id="A0A943URK8"/>
<keyword evidence="2" id="KW-1133">Transmembrane helix</keyword>